<organism evidence="1 2">
    <name type="scientific">Trematosphaeria pertusa</name>
    <dbReference type="NCBI Taxonomy" id="390896"/>
    <lineage>
        <taxon>Eukaryota</taxon>
        <taxon>Fungi</taxon>
        <taxon>Dikarya</taxon>
        <taxon>Ascomycota</taxon>
        <taxon>Pezizomycotina</taxon>
        <taxon>Dothideomycetes</taxon>
        <taxon>Pleosporomycetidae</taxon>
        <taxon>Pleosporales</taxon>
        <taxon>Massarineae</taxon>
        <taxon>Trematosphaeriaceae</taxon>
        <taxon>Trematosphaeria</taxon>
    </lineage>
</organism>
<evidence type="ECO:0000313" key="2">
    <source>
        <dbReference type="Proteomes" id="UP000800094"/>
    </source>
</evidence>
<keyword evidence="2" id="KW-1185">Reference proteome</keyword>
<dbReference type="Proteomes" id="UP000800094">
    <property type="component" value="Unassembled WGS sequence"/>
</dbReference>
<reference evidence="1" key="1">
    <citation type="journal article" date="2020" name="Stud. Mycol.">
        <title>101 Dothideomycetes genomes: a test case for predicting lifestyles and emergence of pathogens.</title>
        <authorList>
            <person name="Haridas S."/>
            <person name="Albert R."/>
            <person name="Binder M."/>
            <person name="Bloem J."/>
            <person name="Labutti K."/>
            <person name="Salamov A."/>
            <person name="Andreopoulos B."/>
            <person name="Baker S."/>
            <person name="Barry K."/>
            <person name="Bills G."/>
            <person name="Bluhm B."/>
            <person name="Cannon C."/>
            <person name="Castanera R."/>
            <person name="Culley D."/>
            <person name="Daum C."/>
            <person name="Ezra D."/>
            <person name="Gonzalez J."/>
            <person name="Henrissat B."/>
            <person name="Kuo A."/>
            <person name="Liang C."/>
            <person name="Lipzen A."/>
            <person name="Lutzoni F."/>
            <person name="Magnuson J."/>
            <person name="Mondo S."/>
            <person name="Nolan M."/>
            <person name="Ohm R."/>
            <person name="Pangilinan J."/>
            <person name="Park H.-J."/>
            <person name="Ramirez L."/>
            <person name="Alfaro M."/>
            <person name="Sun H."/>
            <person name="Tritt A."/>
            <person name="Yoshinaga Y."/>
            <person name="Zwiers L.-H."/>
            <person name="Turgeon B."/>
            <person name="Goodwin S."/>
            <person name="Spatafora J."/>
            <person name="Crous P."/>
            <person name="Grigoriev I."/>
        </authorList>
    </citation>
    <scope>NUCLEOTIDE SEQUENCE</scope>
    <source>
        <strain evidence="1">CBS 122368</strain>
    </source>
</reference>
<name>A0A6A6I6H0_9PLEO</name>
<protein>
    <submittedName>
        <fullName evidence="1">Uncharacterized protein</fullName>
    </submittedName>
</protein>
<gene>
    <name evidence="1" type="ORF">BU26DRAFT_71007</name>
</gene>
<evidence type="ECO:0000313" key="1">
    <source>
        <dbReference type="EMBL" id="KAF2245542.1"/>
    </source>
</evidence>
<dbReference type="GeneID" id="54589578"/>
<sequence length="160" mass="17952">MSSSSDSASSSIISFSGTLVDDACEPFCSCQCHVSSQLRTPQWVKHILGSMTFHGNTSVFLSRRPCNKSCRRSGPSSLQFTYFAPAWTLLRSFNFYVKAQCLRGPDFNIRMPRVIPYHTDVWAVIELGKLLTLKEMIERGATSPFDVNPSGKSLLHVRWP</sequence>
<dbReference type="EMBL" id="ML987200">
    <property type="protein sequence ID" value="KAF2245542.1"/>
    <property type="molecule type" value="Genomic_DNA"/>
</dbReference>
<dbReference type="AlphaFoldDB" id="A0A6A6I6H0"/>
<dbReference type="RefSeq" id="XP_033680546.1">
    <property type="nucleotide sequence ID" value="XM_033836248.1"/>
</dbReference>
<dbReference type="OrthoDB" id="3798157at2759"/>
<accession>A0A6A6I6H0</accession>
<proteinExistence type="predicted"/>